<dbReference type="EMBL" id="CP121769">
    <property type="protein sequence ID" value="WGE10048.1"/>
    <property type="molecule type" value="Genomic_DNA"/>
</dbReference>
<sequence length="170" mass="19491">MTNNEHENKPKYDLSPKGIGELMKAPIKATLSSLDFPYIRIERQQDDNGKPFYIGILWLEINDQIIIEMAGATAFREALAIIAYQQQATQTPLLIDDEVADSIRYFYEHSQYGDGVNPLIEHYTGNEITLEMMAKANRKQVDLLFMEKRIKGSNANLRKTKTRKLCSVFC</sequence>
<protein>
    <submittedName>
        <fullName evidence="2">Uncharacterized protein</fullName>
    </submittedName>
</protein>
<evidence type="ECO:0000313" key="1">
    <source>
        <dbReference type="EMBL" id="WGE10012.1"/>
    </source>
</evidence>
<evidence type="ECO:0000313" key="2">
    <source>
        <dbReference type="EMBL" id="WGE10048.1"/>
    </source>
</evidence>
<proteinExistence type="predicted"/>
<dbReference type="RefSeq" id="WP_279378512.1">
    <property type="nucleotide sequence ID" value="NZ_CP121769.1"/>
</dbReference>
<dbReference type="AlphaFoldDB" id="A0AAJ6D9S5"/>
<accession>A0AAJ6D9S5</accession>
<reference evidence="2" key="1">
    <citation type="submission" date="2023-04" db="EMBL/GenBank/DDBJ databases">
        <title>Molecular characterization of the Integrative and Conjugative elements harboring multidrug-resistance gene from Glaesserella (Haemophilus) parasuis.</title>
        <authorList>
            <person name="Che Y."/>
            <person name="Zhou L."/>
        </authorList>
    </citation>
    <scope>NUCLEOTIDE SEQUENCE</scope>
    <source>
        <strain evidence="2">Z44</strain>
    </source>
</reference>
<gene>
    <name evidence="1" type="ORF">QBL01_12585</name>
    <name evidence="2" type="ORF">QBL01_12775</name>
</gene>
<organism evidence="2 3">
    <name type="scientific">Glaesserella parasuis</name>
    <name type="common">Haemophilus parasuis</name>
    <dbReference type="NCBI Taxonomy" id="738"/>
    <lineage>
        <taxon>Bacteria</taxon>
        <taxon>Pseudomonadati</taxon>
        <taxon>Pseudomonadota</taxon>
        <taxon>Gammaproteobacteria</taxon>
        <taxon>Pasteurellales</taxon>
        <taxon>Pasteurellaceae</taxon>
        <taxon>Glaesserella</taxon>
    </lineage>
</organism>
<dbReference type="Proteomes" id="UP001222296">
    <property type="component" value="Chromosome"/>
</dbReference>
<name>A0AAJ6D9S5_GLAPU</name>
<dbReference type="EMBL" id="CP121769">
    <property type="protein sequence ID" value="WGE10012.1"/>
    <property type="molecule type" value="Genomic_DNA"/>
</dbReference>
<evidence type="ECO:0000313" key="3">
    <source>
        <dbReference type="Proteomes" id="UP001222296"/>
    </source>
</evidence>